<reference evidence="1 2" key="1">
    <citation type="journal article" date="2018" name="Nat. Ecol. Evol.">
        <title>Shark genomes provide insights into elasmobranch evolution and the origin of vertebrates.</title>
        <authorList>
            <person name="Hara Y"/>
            <person name="Yamaguchi K"/>
            <person name="Onimaru K"/>
            <person name="Kadota M"/>
            <person name="Koyanagi M"/>
            <person name="Keeley SD"/>
            <person name="Tatsumi K"/>
            <person name="Tanaka K"/>
            <person name="Motone F"/>
            <person name="Kageyama Y"/>
            <person name="Nozu R"/>
            <person name="Adachi N"/>
            <person name="Nishimura O"/>
            <person name="Nakagawa R"/>
            <person name="Tanegashima C"/>
            <person name="Kiyatake I"/>
            <person name="Matsumoto R"/>
            <person name="Murakumo K"/>
            <person name="Nishida K"/>
            <person name="Terakita A"/>
            <person name="Kuratani S"/>
            <person name="Sato K"/>
            <person name="Hyodo S Kuraku.S."/>
        </authorList>
    </citation>
    <scope>NUCLEOTIDE SEQUENCE [LARGE SCALE GENOMIC DNA]</scope>
</reference>
<keyword evidence="2" id="KW-1185">Reference proteome</keyword>
<comment type="caution">
    <text evidence="1">The sequence shown here is derived from an EMBL/GenBank/DDBJ whole genome shotgun (WGS) entry which is preliminary data.</text>
</comment>
<gene>
    <name evidence="1" type="ORF">chiPu_0026174</name>
</gene>
<protein>
    <submittedName>
        <fullName evidence="1">Uncharacterized protein</fullName>
    </submittedName>
</protein>
<organism evidence="1 2">
    <name type="scientific">Chiloscyllium punctatum</name>
    <name type="common">Brownbanded bambooshark</name>
    <name type="synonym">Hemiscyllium punctatum</name>
    <dbReference type="NCBI Taxonomy" id="137246"/>
    <lineage>
        <taxon>Eukaryota</taxon>
        <taxon>Metazoa</taxon>
        <taxon>Chordata</taxon>
        <taxon>Craniata</taxon>
        <taxon>Vertebrata</taxon>
        <taxon>Chondrichthyes</taxon>
        <taxon>Elasmobranchii</taxon>
        <taxon>Galeomorphii</taxon>
        <taxon>Galeoidea</taxon>
        <taxon>Orectolobiformes</taxon>
        <taxon>Hemiscylliidae</taxon>
        <taxon>Chiloscyllium</taxon>
    </lineage>
</organism>
<proteinExistence type="predicted"/>
<evidence type="ECO:0000313" key="2">
    <source>
        <dbReference type="Proteomes" id="UP000287033"/>
    </source>
</evidence>
<sequence length="98" mass="10893">MINLIPGKVDASRSNQKYRRIEGVDIYHCATEMAKPRFLWRCRFKRLASSDVTDGRSMLCDARLPQEPAANGRSEICLWHRPRSEAGSGGGAACPPCT</sequence>
<dbReference type="Proteomes" id="UP000287033">
    <property type="component" value="Unassembled WGS sequence"/>
</dbReference>
<accession>A0A401THI8</accession>
<dbReference type="EMBL" id="BEZZ01074085">
    <property type="protein sequence ID" value="GCC42124.1"/>
    <property type="molecule type" value="Genomic_DNA"/>
</dbReference>
<evidence type="ECO:0000313" key="1">
    <source>
        <dbReference type="EMBL" id="GCC42124.1"/>
    </source>
</evidence>
<name>A0A401THI8_CHIPU</name>
<dbReference type="AlphaFoldDB" id="A0A401THI8"/>